<dbReference type="InterPro" id="IPR014433">
    <property type="entry name" value="CooC"/>
</dbReference>
<dbReference type="FunFam" id="3.40.50.300:FF:001573">
    <property type="entry name" value="Carbon monoxide dehydrogenase accessory protein CooC"/>
    <property type="match status" value="1"/>
</dbReference>
<dbReference type="PANTHER" id="PTHR43384:SF6">
    <property type="entry name" value="SEPTUM SITE-DETERMINING PROTEIN MIND HOMOLOG, CHLOROPLASTIC"/>
    <property type="match status" value="1"/>
</dbReference>
<proteinExistence type="predicted"/>
<feature type="domain" description="CobQ/CobB/MinD/ParA nucleotide binding" evidence="3">
    <location>
        <begin position="4"/>
        <end position="228"/>
    </location>
</feature>
<comment type="caution">
    <text evidence="4">The sequence shown here is derived from an EMBL/GenBank/DDBJ whole genome shotgun (WGS) entry which is preliminary data.</text>
</comment>
<evidence type="ECO:0000256" key="1">
    <source>
        <dbReference type="ARBA" id="ARBA00022741"/>
    </source>
</evidence>
<dbReference type="InterPro" id="IPR050625">
    <property type="entry name" value="ParA/MinD_ATPase"/>
</dbReference>
<accession>A0A7V0QR13</accession>
<reference evidence="4" key="1">
    <citation type="journal article" date="2020" name="mSystems">
        <title>Genome- and Community-Level Interaction Insights into Carbon Utilization and Element Cycling Functions of Hydrothermarchaeota in Hydrothermal Sediment.</title>
        <authorList>
            <person name="Zhou Z."/>
            <person name="Liu Y."/>
            <person name="Xu W."/>
            <person name="Pan J."/>
            <person name="Luo Z.H."/>
            <person name="Li M."/>
        </authorList>
    </citation>
    <scope>NUCLEOTIDE SEQUENCE [LARGE SCALE GENOMIC DNA]</scope>
    <source>
        <strain evidence="4">HyVt-219</strain>
    </source>
</reference>
<dbReference type="Pfam" id="PF01656">
    <property type="entry name" value="CbiA"/>
    <property type="match status" value="1"/>
</dbReference>
<dbReference type="PIRSF" id="PIRSF005647">
    <property type="entry name" value="CooC"/>
    <property type="match status" value="1"/>
</dbReference>
<dbReference type="GO" id="GO:0005829">
    <property type="term" value="C:cytosol"/>
    <property type="evidence" value="ECO:0007669"/>
    <property type="project" value="TreeGrafter"/>
</dbReference>
<dbReference type="CDD" id="cd02034">
    <property type="entry name" value="CooC1"/>
    <property type="match status" value="1"/>
</dbReference>
<dbReference type="AlphaFoldDB" id="A0A7V0QR13"/>
<keyword evidence="2" id="KW-0067">ATP-binding</keyword>
<dbReference type="GO" id="GO:0005524">
    <property type="term" value="F:ATP binding"/>
    <property type="evidence" value="ECO:0007669"/>
    <property type="project" value="UniProtKB-KW"/>
</dbReference>
<dbReference type="InterPro" id="IPR027417">
    <property type="entry name" value="P-loop_NTPase"/>
</dbReference>
<dbReference type="GO" id="GO:0009898">
    <property type="term" value="C:cytoplasmic side of plasma membrane"/>
    <property type="evidence" value="ECO:0007669"/>
    <property type="project" value="TreeGrafter"/>
</dbReference>
<dbReference type="PANTHER" id="PTHR43384">
    <property type="entry name" value="SEPTUM SITE-DETERMINING PROTEIN MIND HOMOLOG, CHLOROPLASTIC-RELATED"/>
    <property type="match status" value="1"/>
</dbReference>
<dbReference type="InterPro" id="IPR002586">
    <property type="entry name" value="CobQ/CobB/MinD/ParA_Nub-bd_dom"/>
</dbReference>
<dbReference type="SUPFAM" id="SSF52540">
    <property type="entry name" value="P-loop containing nucleoside triphosphate hydrolases"/>
    <property type="match status" value="1"/>
</dbReference>
<name>A0A7V0QR13_UNCAE</name>
<dbReference type="EMBL" id="DRBC01000358">
    <property type="protein sequence ID" value="HDN85276.1"/>
    <property type="molecule type" value="Genomic_DNA"/>
</dbReference>
<organism evidence="4">
    <name type="scientific">Aerophobetes bacterium</name>
    <dbReference type="NCBI Taxonomy" id="2030807"/>
    <lineage>
        <taxon>Bacteria</taxon>
        <taxon>Candidatus Aerophobota</taxon>
    </lineage>
</organism>
<dbReference type="Gene3D" id="3.40.50.300">
    <property type="entry name" value="P-loop containing nucleotide triphosphate hydrolases"/>
    <property type="match status" value="1"/>
</dbReference>
<evidence type="ECO:0000259" key="3">
    <source>
        <dbReference type="Pfam" id="PF01656"/>
    </source>
</evidence>
<dbReference type="GO" id="GO:0051782">
    <property type="term" value="P:negative regulation of cell division"/>
    <property type="evidence" value="ECO:0007669"/>
    <property type="project" value="TreeGrafter"/>
</dbReference>
<evidence type="ECO:0000313" key="4">
    <source>
        <dbReference type="EMBL" id="HDN85276.1"/>
    </source>
</evidence>
<evidence type="ECO:0000256" key="2">
    <source>
        <dbReference type="ARBA" id="ARBA00022840"/>
    </source>
</evidence>
<gene>
    <name evidence="4" type="ORF">ENG47_05945</name>
</gene>
<keyword evidence="1" id="KW-0547">Nucleotide-binding</keyword>
<dbReference type="Proteomes" id="UP000885660">
    <property type="component" value="Unassembled WGS sequence"/>
</dbReference>
<dbReference type="GO" id="GO:0016887">
    <property type="term" value="F:ATP hydrolysis activity"/>
    <property type="evidence" value="ECO:0007669"/>
    <property type="project" value="TreeGrafter"/>
</dbReference>
<protein>
    <submittedName>
        <fullName evidence="4">Carbon monoxide dehydrogenase</fullName>
    </submittedName>
</protein>
<sequence length="266" mass="29401">MKIAITGKGGVGKTTFAAGLIKYFARKGRSVFAIDADPDTNLALTLSFPDPSSITPLIEMKSLIEERTGAKPGDVSSYFKLNPKVDDIPDKYFAKHDGIKLAIMGTVRGGGMGCTCPENAFLRSLLSHLLLEREEVVVLDMEAGIEHLGRGTARAVDRLIVVVEPGKKSVETAFRIRKLASQIGLKDISVVGNKIRGEKDKNYLLKSMVDFNFLGFISFDEGIIEADLNSFSPWEKGKLFRKEIEYIVENLNQETNYGEGEKKNHR</sequence>